<dbReference type="AlphaFoldDB" id="A0A6C0BZW3"/>
<accession>A0A6C0BZW3</accession>
<dbReference type="EMBL" id="MN739301">
    <property type="protein sequence ID" value="QHS97670.1"/>
    <property type="molecule type" value="Genomic_DNA"/>
</dbReference>
<proteinExistence type="predicted"/>
<evidence type="ECO:0000313" key="1">
    <source>
        <dbReference type="EMBL" id="QHS97670.1"/>
    </source>
</evidence>
<organism evidence="1">
    <name type="scientific">viral metagenome</name>
    <dbReference type="NCBI Taxonomy" id="1070528"/>
    <lineage>
        <taxon>unclassified sequences</taxon>
        <taxon>metagenomes</taxon>
        <taxon>organismal metagenomes</taxon>
    </lineage>
</organism>
<reference evidence="1" key="1">
    <citation type="journal article" date="2020" name="Nature">
        <title>Giant virus diversity and host interactions through global metagenomics.</title>
        <authorList>
            <person name="Schulz F."/>
            <person name="Roux S."/>
            <person name="Paez-Espino D."/>
            <person name="Jungbluth S."/>
            <person name="Walsh D.A."/>
            <person name="Denef V.J."/>
            <person name="McMahon K.D."/>
            <person name="Konstantinidis K.T."/>
            <person name="Eloe-Fadrosh E.A."/>
            <person name="Kyrpides N.C."/>
            <person name="Woyke T."/>
        </authorList>
    </citation>
    <scope>NUCLEOTIDE SEQUENCE</scope>
    <source>
        <strain evidence="1">GVMAG-M-3300020182-33</strain>
    </source>
</reference>
<name>A0A6C0BZW3_9ZZZZ</name>
<sequence>MDKASACLTRFSSDGKPHLQSPDFVAGLIADCVSTSQIHVARNANEKVRRQLHSSAKLPYSGVVLYRMSEQRSSWWRSAVCYTSRYV</sequence>
<protein>
    <submittedName>
        <fullName evidence="1">Uncharacterized protein</fullName>
    </submittedName>
</protein>